<evidence type="ECO:0000313" key="2">
    <source>
        <dbReference type="Proteomes" id="UP000070119"/>
    </source>
</evidence>
<name>A0AA40R9A8_9BURK</name>
<organism evidence="1 2">
    <name type="scientific">Burkholderia ubonensis</name>
    <dbReference type="NCBI Taxonomy" id="101571"/>
    <lineage>
        <taxon>Bacteria</taxon>
        <taxon>Pseudomonadati</taxon>
        <taxon>Pseudomonadota</taxon>
        <taxon>Betaproteobacteria</taxon>
        <taxon>Burkholderiales</taxon>
        <taxon>Burkholderiaceae</taxon>
        <taxon>Burkholderia</taxon>
        <taxon>Burkholderia cepacia complex</taxon>
    </lineage>
</organism>
<sequence length="130" mass="14819">MSAAIWVDCIARLEKKSDFYVSAKFGDIERRLVEFILQLPIGATFQKQSCRFQLPHQSGLVKWCITQITGDVHVRACVDQYLDIVDSALAGDKMQNSVIHGPSLIWFSKFNPQEFRMGFVLLERQAQPSL</sequence>
<dbReference type="Proteomes" id="UP000070119">
    <property type="component" value="Chromosome 1"/>
</dbReference>
<dbReference type="EMBL" id="LNJU01000001">
    <property type="protein sequence ID" value="KWZ59128.1"/>
    <property type="molecule type" value="Genomic_DNA"/>
</dbReference>
<evidence type="ECO:0000313" key="1">
    <source>
        <dbReference type="EMBL" id="KWZ59128.1"/>
    </source>
</evidence>
<proteinExistence type="predicted"/>
<protein>
    <submittedName>
        <fullName evidence="1">Uncharacterized protein</fullName>
    </submittedName>
</protein>
<dbReference type="AlphaFoldDB" id="A0AA40R9A8"/>
<reference evidence="1 2" key="1">
    <citation type="submission" date="2015-11" db="EMBL/GenBank/DDBJ databases">
        <authorList>
            <person name="Sahl J."/>
            <person name="Wagner D."/>
            <person name="Keim P."/>
        </authorList>
    </citation>
    <scope>NUCLEOTIDE SEQUENCE [LARGE SCALE GENOMIC DNA]</scope>
    <source>
        <strain evidence="1 2">MSMB1157</strain>
    </source>
</reference>
<comment type="caution">
    <text evidence="1">The sequence shown here is derived from an EMBL/GenBank/DDBJ whole genome shotgun (WGS) entry which is preliminary data.</text>
</comment>
<accession>A0AA40R9A8</accession>
<gene>
    <name evidence="1" type="ORF">WK57_00090</name>
</gene>